<reference evidence="1" key="1">
    <citation type="submission" date="2020-06" db="EMBL/GenBank/DDBJ databases">
        <authorList>
            <person name="Li T."/>
            <person name="Hu X."/>
            <person name="Zhang T."/>
            <person name="Song X."/>
            <person name="Zhang H."/>
            <person name="Dai N."/>
            <person name="Sheng W."/>
            <person name="Hou X."/>
            <person name="Wei L."/>
        </authorList>
    </citation>
    <scope>NUCLEOTIDE SEQUENCE</scope>
    <source>
        <strain evidence="1">3651</strain>
        <tissue evidence="1">Leaf</tissue>
    </source>
</reference>
<sequence>MLQLPSSCLRGSTGLADLNEPVEAEETMAPSSVDFLGRTSENAETKSMNQPTKLNAGFTRANLSSLSQGRQPDKLPLPSHPVQCMPNQGHPPPAGIYPSGYSREDLWREGLRHGLESSDRSHDTPIIADWKYSFLIPLVHILLSSSCCRITGFTLVSSWAKPSSFLKRLPHWKHLGIQLQQ</sequence>
<dbReference type="Proteomes" id="UP001293254">
    <property type="component" value="Unassembled WGS sequence"/>
</dbReference>
<evidence type="ECO:0000313" key="2">
    <source>
        <dbReference type="Proteomes" id="UP001293254"/>
    </source>
</evidence>
<reference evidence="1" key="2">
    <citation type="journal article" date="2024" name="Plant">
        <title>Genomic evolution and insights into agronomic trait innovations of Sesamum species.</title>
        <authorList>
            <person name="Miao H."/>
            <person name="Wang L."/>
            <person name="Qu L."/>
            <person name="Liu H."/>
            <person name="Sun Y."/>
            <person name="Le M."/>
            <person name="Wang Q."/>
            <person name="Wei S."/>
            <person name="Zheng Y."/>
            <person name="Lin W."/>
            <person name="Duan Y."/>
            <person name="Cao H."/>
            <person name="Xiong S."/>
            <person name="Wang X."/>
            <person name="Wei L."/>
            <person name="Li C."/>
            <person name="Ma Q."/>
            <person name="Ju M."/>
            <person name="Zhao R."/>
            <person name="Li G."/>
            <person name="Mu C."/>
            <person name="Tian Q."/>
            <person name="Mei H."/>
            <person name="Zhang T."/>
            <person name="Gao T."/>
            <person name="Zhang H."/>
        </authorList>
    </citation>
    <scope>NUCLEOTIDE SEQUENCE</scope>
    <source>
        <strain evidence="1">3651</strain>
    </source>
</reference>
<evidence type="ECO:0000313" key="1">
    <source>
        <dbReference type="EMBL" id="KAK4423705.1"/>
    </source>
</evidence>
<dbReference type="EMBL" id="JACGWO010000007">
    <property type="protein sequence ID" value="KAK4423705.1"/>
    <property type="molecule type" value="Genomic_DNA"/>
</dbReference>
<name>A0AAE1Y517_9LAMI</name>
<keyword evidence="2" id="KW-1185">Reference proteome</keyword>
<comment type="caution">
    <text evidence="1">The sequence shown here is derived from an EMBL/GenBank/DDBJ whole genome shotgun (WGS) entry which is preliminary data.</text>
</comment>
<protein>
    <submittedName>
        <fullName evidence="1">Uncharacterized protein</fullName>
    </submittedName>
</protein>
<gene>
    <name evidence="1" type="ORF">Salat_1953400</name>
</gene>
<accession>A0AAE1Y517</accession>
<dbReference type="AlphaFoldDB" id="A0AAE1Y517"/>
<proteinExistence type="predicted"/>
<dbReference type="InterPro" id="IPR008581">
    <property type="entry name" value="DUF863_pln"/>
</dbReference>
<dbReference type="Pfam" id="PF05904">
    <property type="entry name" value="DUF863"/>
    <property type="match status" value="1"/>
</dbReference>
<organism evidence="1 2">
    <name type="scientific">Sesamum alatum</name>
    <dbReference type="NCBI Taxonomy" id="300844"/>
    <lineage>
        <taxon>Eukaryota</taxon>
        <taxon>Viridiplantae</taxon>
        <taxon>Streptophyta</taxon>
        <taxon>Embryophyta</taxon>
        <taxon>Tracheophyta</taxon>
        <taxon>Spermatophyta</taxon>
        <taxon>Magnoliopsida</taxon>
        <taxon>eudicotyledons</taxon>
        <taxon>Gunneridae</taxon>
        <taxon>Pentapetalae</taxon>
        <taxon>asterids</taxon>
        <taxon>lamiids</taxon>
        <taxon>Lamiales</taxon>
        <taxon>Pedaliaceae</taxon>
        <taxon>Sesamum</taxon>
    </lineage>
</organism>